<evidence type="ECO:0000313" key="4">
    <source>
        <dbReference type="EMBL" id="MBW4668832.1"/>
    </source>
</evidence>
<comment type="caution">
    <text evidence="4">The sequence shown here is derived from an EMBL/GenBank/DDBJ whole genome shotgun (WGS) entry which is preliminary data.</text>
</comment>
<dbReference type="InterPro" id="IPR040942">
    <property type="entry name" value="Minimal_Cpol"/>
</dbReference>
<dbReference type="InterPro" id="IPR043128">
    <property type="entry name" value="Rev_trsase/Diguanyl_cyclase"/>
</dbReference>
<keyword evidence="1" id="KW-0175">Coiled coil</keyword>
<keyword evidence="2" id="KW-0472">Membrane</keyword>
<evidence type="ECO:0000313" key="5">
    <source>
        <dbReference type="Proteomes" id="UP000729701"/>
    </source>
</evidence>
<feature type="transmembrane region" description="Helical" evidence="2">
    <location>
        <begin position="416"/>
        <end position="434"/>
    </location>
</feature>
<dbReference type="EMBL" id="JAHHGZ010000015">
    <property type="protein sequence ID" value="MBW4668832.1"/>
    <property type="molecule type" value="Genomic_DNA"/>
</dbReference>
<dbReference type="AlphaFoldDB" id="A0A951UTK3"/>
<reference evidence="4" key="1">
    <citation type="submission" date="2021-05" db="EMBL/GenBank/DDBJ databases">
        <authorList>
            <person name="Pietrasiak N."/>
            <person name="Ward R."/>
            <person name="Stajich J.E."/>
            <person name="Kurbessoian T."/>
        </authorList>
    </citation>
    <scope>NUCLEOTIDE SEQUENCE</scope>
    <source>
        <strain evidence="4">GSE-NOS-MK-12-04C</strain>
    </source>
</reference>
<evidence type="ECO:0000259" key="3">
    <source>
        <dbReference type="Pfam" id="PF18182"/>
    </source>
</evidence>
<organism evidence="4 5">
    <name type="scientific">Cyanomargarita calcarea GSE-NOS-MK-12-04C</name>
    <dbReference type="NCBI Taxonomy" id="2839659"/>
    <lineage>
        <taxon>Bacteria</taxon>
        <taxon>Bacillati</taxon>
        <taxon>Cyanobacteriota</taxon>
        <taxon>Cyanophyceae</taxon>
        <taxon>Nostocales</taxon>
        <taxon>Cyanomargaritaceae</taxon>
        <taxon>Cyanomargarita</taxon>
    </lineage>
</organism>
<evidence type="ECO:0000256" key="2">
    <source>
        <dbReference type="SAM" id="Phobius"/>
    </source>
</evidence>
<dbReference type="Gene3D" id="3.30.70.270">
    <property type="match status" value="1"/>
</dbReference>
<proteinExistence type="predicted"/>
<feature type="domain" description="Minimal CRISPR polymerase" evidence="3">
    <location>
        <begin position="17"/>
        <end position="129"/>
    </location>
</feature>
<accession>A0A951UTK3</accession>
<dbReference type="Proteomes" id="UP000729701">
    <property type="component" value="Unassembled WGS sequence"/>
</dbReference>
<keyword evidence="2" id="KW-1133">Transmembrane helix</keyword>
<dbReference type="Pfam" id="PF18182">
    <property type="entry name" value="mCpol"/>
    <property type="match status" value="1"/>
</dbReference>
<gene>
    <name evidence="4" type="ORF">KME60_15760</name>
</gene>
<keyword evidence="2" id="KW-0812">Transmembrane</keyword>
<name>A0A951UTK3_9CYAN</name>
<feature type="coiled-coil region" evidence="1">
    <location>
        <begin position="347"/>
        <end position="374"/>
    </location>
</feature>
<protein>
    <recommendedName>
        <fullName evidence="3">Minimal CRISPR polymerase domain-containing protein</fullName>
    </recommendedName>
</protein>
<reference evidence="4" key="2">
    <citation type="journal article" date="2022" name="Microbiol. Resour. Announc.">
        <title>Metagenome Sequencing to Explore Phylogenomics of Terrestrial Cyanobacteria.</title>
        <authorList>
            <person name="Ward R.D."/>
            <person name="Stajich J.E."/>
            <person name="Johansen J.R."/>
            <person name="Huntemann M."/>
            <person name="Clum A."/>
            <person name="Foster B."/>
            <person name="Foster B."/>
            <person name="Roux S."/>
            <person name="Palaniappan K."/>
            <person name="Varghese N."/>
            <person name="Mukherjee S."/>
            <person name="Reddy T.B.K."/>
            <person name="Daum C."/>
            <person name="Copeland A."/>
            <person name="Chen I.A."/>
            <person name="Ivanova N.N."/>
            <person name="Kyrpides N.C."/>
            <person name="Shapiro N."/>
            <person name="Eloe-Fadrosh E.A."/>
            <person name="Pietrasiak N."/>
        </authorList>
    </citation>
    <scope>NUCLEOTIDE SEQUENCE</scope>
    <source>
        <strain evidence="4">GSE-NOS-MK-12-04C</strain>
    </source>
</reference>
<feature type="transmembrane region" description="Helical" evidence="2">
    <location>
        <begin position="382"/>
        <end position="404"/>
    </location>
</feature>
<sequence length="467" mass="54211">MKLLCQSDETQTRTVRYAFFDGDNIGNTIENLLNNGRVREAAYLSESIKLAIFKIELFINSTDDAKLIIAGGDDVLIEYNPEKYNYTFLEKVSKIFNKHTGLSMSCGVGENISEAIRNLASAKQHNKGIIKYTNEEVKVENRHMKQIKLYIFATSPNPDPYINVIAHCAVNYLSFNEVTLIGITADRGKIGSEITKLTELKQKISNQLENLSKNQYLKEKDENWEIVNIQIEGADCLRYSNLKNIDIKIKAIGYQDLEREISQWLNTDTAFEHFFDVTAVSKSYLIDVYTILRYKNISTIYTFQVFSRPHYDERDLIHNLVDGETYKFTCIAESEYNKNRIVVSDDYNISQNDFNRLSAEKEILERDRIKLEDALATNFARFWFALFLILIFLPIFVGIGWWILQPEGWNRFEPSFFLVSSAWAILTYSLPIFFTRNFSSLNILLLPHALKKWKQKKLEKSRLDSKI</sequence>
<evidence type="ECO:0000256" key="1">
    <source>
        <dbReference type="SAM" id="Coils"/>
    </source>
</evidence>